<evidence type="ECO:0000313" key="8">
    <source>
        <dbReference type="EMBL" id="GEJ57672.1"/>
    </source>
</evidence>
<dbReference type="Pfam" id="PF00202">
    <property type="entry name" value="Aminotran_3"/>
    <property type="match status" value="1"/>
</dbReference>
<comment type="similarity">
    <text evidence="3 7">Belongs to the class-III pyridoxal-phosphate-dependent aminotransferase family. HemL subfamily.</text>
</comment>
<dbReference type="PANTHER" id="PTHR43713:SF3">
    <property type="entry name" value="GLUTAMATE-1-SEMIALDEHYDE 2,1-AMINOMUTASE 1, CHLOROPLASTIC-RELATED"/>
    <property type="match status" value="1"/>
</dbReference>
<dbReference type="InterPro" id="IPR005814">
    <property type="entry name" value="Aminotrans_3"/>
</dbReference>
<dbReference type="PANTHER" id="PTHR43713">
    <property type="entry name" value="GLUTAMATE-1-SEMIALDEHYDE 2,1-AMINOMUTASE"/>
    <property type="match status" value="1"/>
</dbReference>
<dbReference type="InterPro" id="IPR004639">
    <property type="entry name" value="4pyrrol_synth_GluAld_NH2Trfase"/>
</dbReference>
<dbReference type="RefSeq" id="WP_176065468.1">
    <property type="nucleotide sequence ID" value="NZ_BJTG01000005.1"/>
</dbReference>
<evidence type="ECO:0000256" key="3">
    <source>
        <dbReference type="ARBA" id="ARBA00008981"/>
    </source>
</evidence>
<dbReference type="GO" id="GO:0030170">
    <property type="term" value="F:pyridoxal phosphate binding"/>
    <property type="evidence" value="ECO:0007669"/>
    <property type="project" value="InterPro"/>
</dbReference>
<dbReference type="Proteomes" id="UP000503640">
    <property type="component" value="Unassembled WGS sequence"/>
</dbReference>
<dbReference type="GO" id="GO:0008483">
    <property type="term" value="F:transaminase activity"/>
    <property type="evidence" value="ECO:0007669"/>
    <property type="project" value="InterPro"/>
</dbReference>
<evidence type="ECO:0000256" key="2">
    <source>
        <dbReference type="ARBA" id="ARBA00004819"/>
    </source>
</evidence>
<evidence type="ECO:0000256" key="4">
    <source>
        <dbReference type="ARBA" id="ARBA00022898"/>
    </source>
</evidence>
<evidence type="ECO:0000313" key="9">
    <source>
        <dbReference type="Proteomes" id="UP000503640"/>
    </source>
</evidence>
<keyword evidence="4 7" id="KW-0663">Pyridoxal phosphate</keyword>
<dbReference type="UniPathway" id="UPA00251">
    <property type="reaction ID" value="UER00317"/>
</dbReference>
<dbReference type="InterPro" id="IPR049704">
    <property type="entry name" value="Aminotrans_3_PPA_site"/>
</dbReference>
<comment type="catalytic activity">
    <reaction evidence="7">
        <text>(S)-4-amino-5-oxopentanoate = 5-aminolevulinate</text>
        <dbReference type="Rhea" id="RHEA:14265"/>
        <dbReference type="ChEBI" id="CHEBI:57501"/>
        <dbReference type="ChEBI" id="CHEBI:356416"/>
        <dbReference type="EC" id="5.4.3.8"/>
    </reaction>
</comment>
<keyword evidence="5 7" id="KW-0413">Isomerase</keyword>
<organism evidence="8 9">
    <name type="scientific">Anaeromyxobacter diazotrophicus</name>
    <dbReference type="NCBI Taxonomy" id="2590199"/>
    <lineage>
        <taxon>Bacteria</taxon>
        <taxon>Pseudomonadati</taxon>
        <taxon>Myxococcota</taxon>
        <taxon>Myxococcia</taxon>
        <taxon>Myxococcales</taxon>
        <taxon>Cystobacterineae</taxon>
        <taxon>Anaeromyxobacteraceae</taxon>
        <taxon>Anaeromyxobacter</taxon>
    </lineage>
</organism>
<dbReference type="GO" id="GO:0006782">
    <property type="term" value="P:protoporphyrinogen IX biosynthetic process"/>
    <property type="evidence" value="ECO:0007669"/>
    <property type="project" value="UniProtKB-UniRule"/>
</dbReference>
<comment type="caution">
    <text evidence="8">The sequence shown here is derived from an EMBL/GenBank/DDBJ whole genome shotgun (WGS) entry which is preliminary data.</text>
</comment>
<dbReference type="Gene3D" id="3.90.1150.10">
    <property type="entry name" value="Aspartate Aminotransferase, domain 1"/>
    <property type="match status" value="1"/>
</dbReference>
<comment type="subunit">
    <text evidence="7">Homodimer.</text>
</comment>
<comment type="pathway">
    <text evidence="2">Porphyrin-containing compound metabolism; protoporphyrin-IX biosynthesis; 5-aminolevulinate from L-glutamyl-tRNA(Glu): step 2/2.</text>
</comment>
<keyword evidence="9" id="KW-1185">Reference proteome</keyword>
<dbReference type="NCBIfam" id="NF000818">
    <property type="entry name" value="PRK00062.1"/>
    <property type="match status" value="1"/>
</dbReference>
<dbReference type="HAMAP" id="MF_00375">
    <property type="entry name" value="HemL_aminotrans_3"/>
    <property type="match status" value="1"/>
</dbReference>
<feature type="modified residue" description="N6-(pyridoxal phosphate)lysine" evidence="7">
    <location>
        <position position="267"/>
    </location>
</feature>
<dbReference type="NCBIfam" id="TIGR00713">
    <property type="entry name" value="hemL"/>
    <property type="match status" value="1"/>
</dbReference>
<proteinExistence type="inferred from homology"/>
<dbReference type="InterPro" id="IPR015421">
    <property type="entry name" value="PyrdxlP-dep_Trfase_major"/>
</dbReference>
<dbReference type="PROSITE" id="PS00600">
    <property type="entry name" value="AA_TRANSFER_CLASS_3"/>
    <property type="match status" value="1"/>
</dbReference>
<evidence type="ECO:0000256" key="7">
    <source>
        <dbReference type="HAMAP-Rule" id="MF_00375"/>
    </source>
</evidence>
<name>A0A7I9VMP3_9BACT</name>
<dbReference type="SUPFAM" id="SSF53383">
    <property type="entry name" value="PLP-dependent transferases"/>
    <property type="match status" value="1"/>
</dbReference>
<dbReference type="FunFam" id="3.40.640.10:FF:000021">
    <property type="entry name" value="Glutamate-1-semialdehyde 2,1-aminomutase"/>
    <property type="match status" value="1"/>
</dbReference>
<sequence length="430" mass="45240">MKTDYSDKLFAKAKDLFPGGVNSPVRAFKGVGGTPRFIAKGRGSRMWDVDGNAYLDYVGSWGPLILGHCHSDVMQAVQDALKEGSSFGAPSPREIRLGELVRQRMPWLERMRFCSSGTEATTAAIRLARGFTGRDDLLKFDGCYHGAGDPLLVKAGSGVETLGLPDSPGVPADLAKHTLTLPWNDLAAVERLFEKTGKTIAAVITEPVVGNMGVLVPKPGFLEGLARICKAHGALFIVDEVMTGFRLAMGGACGLYGLRPDLVTFGKVIGGGLPVGAFGGRADVMEKIAPAGPVYQAGTLSGNPLAMAAGTATLSELSEATYRKLEQLSADLAAGLAEAAAAAGAAVQVNRVGSMLTVFFSGEPVFDAASARKCDAKRFGRFFHAMLERGVYLPPSQFEAAFVSAAHSPEDIRTTIAAAREAFQEAVRGA</sequence>
<keyword evidence="7" id="KW-0963">Cytoplasm</keyword>
<keyword evidence="6 7" id="KW-0627">Porphyrin biosynthesis</keyword>
<gene>
    <name evidence="7 8" type="primary">hemL</name>
    <name evidence="8" type="ORF">AMYX_24130</name>
</gene>
<dbReference type="EMBL" id="BJTG01000005">
    <property type="protein sequence ID" value="GEJ57672.1"/>
    <property type="molecule type" value="Genomic_DNA"/>
</dbReference>
<dbReference type="GO" id="GO:0042286">
    <property type="term" value="F:glutamate-1-semialdehyde 2,1-aminomutase activity"/>
    <property type="evidence" value="ECO:0007669"/>
    <property type="project" value="UniProtKB-UniRule"/>
</dbReference>
<evidence type="ECO:0000256" key="6">
    <source>
        <dbReference type="ARBA" id="ARBA00023244"/>
    </source>
</evidence>
<evidence type="ECO:0000256" key="5">
    <source>
        <dbReference type="ARBA" id="ARBA00023235"/>
    </source>
</evidence>
<dbReference type="EC" id="5.4.3.8" evidence="7"/>
<dbReference type="AlphaFoldDB" id="A0A7I9VMP3"/>
<dbReference type="InterPro" id="IPR015422">
    <property type="entry name" value="PyrdxlP-dep_Trfase_small"/>
</dbReference>
<dbReference type="GO" id="GO:0005737">
    <property type="term" value="C:cytoplasm"/>
    <property type="evidence" value="ECO:0007669"/>
    <property type="project" value="UniProtKB-SubCell"/>
</dbReference>
<dbReference type="InterPro" id="IPR015424">
    <property type="entry name" value="PyrdxlP-dep_Trfase"/>
</dbReference>
<comment type="subcellular location">
    <subcellularLocation>
        <location evidence="7">Cytoplasm</location>
    </subcellularLocation>
</comment>
<dbReference type="CDD" id="cd00610">
    <property type="entry name" value="OAT_like"/>
    <property type="match status" value="1"/>
</dbReference>
<accession>A0A7I9VMP3</accession>
<evidence type="ECO:0000256" key="1">
    <source>
        <dbReference type="ARBA" id="ARBA00001933"/>
    </source>
</evidence>
<dbReference type="Gene3D" id="3.40.640.10">
    <property type="entry name" value="Type I PLP-dependent aspartate aminotransferase-like (Major domain)"/>
    <property type="match status" value="1"/>
</dbReference>
<comment type="cofactor">
    <cofactor evidence="1 7">
        <name>pyridoxal 5'-phosphate</name>
        <dbReference type="ChEBI" id="CHEBI:597326"/>
    </cofactor>
</comment>
<reference evidence="9" key="1">
    <citation type="journal article" date="2020" name="Appl. Environ. Microbiol.">
        <title>Diazotrophic Anaeromyxobacter Isolates from Soils.</title>
        <authorList>
            <person name="Masuda Y."/>
            <person name="Yamanaka H."/>
            <person name="Xu Z.X."/>
            <person name="Shiratori Y."/>
            <person name="Aono T."/>
            <person name="Amachi S."/>
            <person name="Senoo K."/>
            <person name="Itoh H."/>
        </authorList>
    </citation>
    <scope>NUCLEOTIDE SEQUENCE [LARGE SCALE GENOMIC DNA]</scope>
    <source>
        <strain evidence="9">R267</strain>
    </source>
</reference>
<protein>
    <recommendedName>
        <fullName evidence="7">Glutamate-1-semialdehyde 2,1-aminomutase</fullName>
        <shortName evidence="7">GSA</shortName>
        <ecNumber evidence="7">5.4.3.8</ecNumber>
    </recommendedName>
    <alternativeName>
        <fullName evidence="7">Glutamate-1-semialdehyde aminotransferase</fullName>
        <shortName evidence="7">GSA-AT</shortName>
    </alternativeName>
</protein>